<dbReference type="PANTHER" id="PTHR47785:SF5">
    <property type="entry name" value="ZN(II)2CYS6 TRANSCRIPTION FACTOR (EUROFUNG)"/>
    <property type="match status" value="1"/>
</dbReference>
<evidence type="ECO:0000313" key="2">
    <source>
        <dbReference type="Proteomes" id="UP001140513"/>
    </source>
</evidence>
<comment type="caution">
    <text evidence="1">The sequence shown here is derived from an EMBL/GenBank/DDBJ whole genome shotgun (WGS) entry which is preliminary data.</text>
</comment>
<dbReference type="RefSeq" id="XP_056077168.1">
    <property type="nucleotide sequence ID" value="XM_056210346.1"/>
</dbReference>
<dbReference type="InterPro" id="IPR053181">
    <property type="entry name" value="EcdB-like_regulator"/>
</dbReference>
<gene>
    <name evidence="1" type="primary">ZCF27_1</name>
    <name evidence="1" type="ORF">N0V89_001535</name>
</gene>
<dbReference type="Proteomes" id="UP001140513">
    <property type="component" value="Unassembled WGS sequence"/>
</dbReference>
<dbReference type="CDD" id="cd12148">
    <property type="entry name" value="fungal_TF_MHR"/>
    <property type="match status" value="1"/>
</dbReference>
<name>A0A9W9CGX5_9PLEO</name>
<organism evidence="1 2">
    <name type="scientific">Didymosphaeria variabile</name>
    <dbReference type="NCBI Taxonomy" id="1932322"/>
    <lineage>
        <taxon>Eukaryota</taxon>
        <taxon>Fungi</taxon>
        <taxon>Dikarya</taxon>
        <taxon>Ascomycota</taxon>
        <taxon>Pezizomycotina</taxon>
        <taxon>Dothideomycetes</taxon>
        <taxon>Pleosporomycetidae</taxon>
        <taxon>Pleosporales</taxon>
        <taxon>Massarineae</taxon>
        <taxon>Didymosphaeriaceae</taxon>
        <taxon>Didymosphaeria</taxon>
    </lineage>
</organism>
<dbReference type="PANTHER" id="PTHR47785">
    <property type="entry name" value="ZN(II)2CYS6 TRANSCRIPTION FACTOR (EUROFUNG)-RELATED-RELATED"/>
    <property type="match status" value="1"/>
</dbReference>
<accession>A0A9W9CGX5</accession>
<reference evidence="1" key="1">
    <citation type="submission" date="2022-10" db="EMBL/GenBank/DDBJ databases">
        <title>Tapping the CABI collections for fungal endophytes: first genome assemblies for Collariella, Neodidymelliopsis, Ascochyta clinopodiicola, Didymella pomorum, Didymosphaeria variabile, Neocosmospora piperis and Neocucurbitaria cava.</title>
        <authorList>
            <person name="Hill R."/>
        </authorList>
    </citation>
    <scope>NUCLEOTIDE SEQUENCE</scope>
    <source>
        <strain evidence="1">IMI 356815</strain>
    </source>
</reference>
<keyword evidence="2" id="KW-1185">Reference proteome</keyword>
<sequence length="426" mass="48583">MTTSPPISGLDEFEPHRIKLLLDNFFNYVHVKNPVLDEQQTRRIVNRVCLHGIDWSPDACLALLVCALGTIATPLDGDYVHRDSEAYRTAESFFLAAKKRLGLVLGTSTLIEAQCMFFATFQSLIAFRQEYGERLDEAERRSAAAEQAIYWSAWKSEREVNDDLNLPGFLFSEIDIAGYPAFFPTPPSHDGELPSLVNTETATREKLSWYFYLSEISLLRLWRRMAREVVDFTPEPGQSHILGLAHTVDDRESQIGDWIRALPENISTLAPAEEDEICRFVLRGHLINVWEIVYWPFVNCIVASGLRTEKSRRIQHMANTGLQIHIDRIHVNRPGFSHRHHGTFGMIKACTRSAFILLAAAQSPAFDAREDDESYGYRTIYHMPPGWREAIEEVIQLLDSWEHESADLSTMAATLRLLYRNSSAII</sequence>
<dbReference type="GeneID" id="80905065"/>
<dbReference type="OrthoDB" id="4356994at2759"/>
<protein>
    <submittedName>
        <fullName evidence="1">Zcf27p</fullName>
    </submittedName>
</protein>
<evidence type="ECO:0000313" key="1">
    <source>
        <dbReference type="EMBL" id="KAJ4360966.1"/>
    </source>
</evidence>
<dbReference type="AlphaFoldDB" id="A0A9W9CGX5"/>
<proteinExistence type="predicted"/>
<dbReference type="EMBL" id="JAPEUX010000001">
    <property type="protein sequence ID" value="KAJ4360966.1"/>
    <property type="molecule type" value="Genomic_DNA"/>
</dbReference>